<evidence type="ECO:0000256" key="2">
    <source>
        <dbReference type="ARBA" id="ARBA00022448"/>
    </source>
</evidence>
<feature type="transmembrane region" description="Helical" evidence="9">
    <location>
        <begin position="418"/>
        <end position="439"/>
    </location>
</feature>
<dbReference type="Pfam" id="PF00571">
    <property type="entry name" value="CBS"/>
    <property type="match status" value="1"/>
</dbReference>
<dbReference type="GO" id="GO:0006878">
    <property type="term" value="P:intracellular copper ion homeostasis"/>
    <property type="evidence" value="ECO:0007669"/>
    <property type="project" value="TreeGrafter"/>
</dbReference>
<evidence type="ECO:0000313" key="12">
    <source>
        <dbReference type="Proteomes" id="UP000761534"/>
    </source>
</evidence>
<gene>
    <name evidence="11" type="ORF">TRICI_004527</name>
</gene>
<feature type="transmembrane region" description="Helical" evidence="9">
    <location>
        <begin position="304"/>
        <end position="324"/>
    </location>
</feature>
<dbReference type="VEuPathDB" id="FungiDB:TRICI_004527"/>
<organism evidence="11 12">
    <name type="scientific">Trichomonascus ciferrii</name>
    <dbReference type="NCBI Taxonomy" id="44093"/>
    <lineage>
        <taxon>Eukaryota</taxon>
        <taxon>Fungi</taxon>
        <taxon>Dikarya</taxon>
        <taxon>Ascomycota</taxon>
        <taxon>Saccharomycotina</taxon>
        <taxon>Dipodascomycetes</taxon>
        <taxon>Dipodascales</taxon>
        <taxon>Trichomonascaceae</taxon>
        <taxon>Trichomonascus</taxon>
        <taxon>Trichomonascus ciferrii complex</taxon>
    </lineage>
</organism>
<dbReference type="InterPro" id="IPR001807">
    <property type="entry name" value="ClC"/>
</dbReference>
<sequence length="703" mass="78217">MSGRRRVDPAAYQDFSTIDWVEDSTRENQLWRQEVQRLRRSGMKQWKIKLRELLLAAEGWIVLAIVGLCIGFIAGVLNIVTEWVGDIKEGHCTVGFYLNRDFCCSGQEECEEWKEWGAWFMPLNYIVYVLFSISFAFTSAFLVYSFAPYAAGSGISEIKCIIAGFVMKGYLGAKTLAIKSIALPLAIASGLSVGKEGPSVHYAVCVGNSIASRLPSYRGRHSKLREILIACSAAGVAVAFGSPVGGVLFSLEEISTTFQITTLWRSYFCALCAIGALAAVNPFRSGQLVLFSVKYDRDWHYFEIPFYLILGTFGGLYGLFVSKWNLRAQAFRKKYLKKFAVEEATFLAAITAIICYFNQFLRIDMTESMQILFRECEAKDQDHLCDPDKRFGLLVSLFFAVIVRTLLVIVSYGCKVPAGIFVPSMAVGALFGRFVGIIVQSLEESSSSSYFSTCPADPEVPCITPGTYAFLGAAAALSGIMNITITVVVIMFELTGALRYVLPTMIVVGMTKIINDRWGKGGIADQAITANGYPFLDDKEEHHYNVSVMRAMTTDPQVLKMPIGADQVTHALSTTHTIFPILDEYNYILGQINRTDLGEFDNDNRQLTGDSDLVNTSPITVSPHLPLETVVEIFHKMGPSTIFVQEQGIFLGLITRKDVLRYVLQLDESQQGPDERDQWIWDWMVKIGHTVGSKISSLRNRPS</sequence>
<dbReference type="CDD" id="cd03684">
    <property type="entry name" value="ClC_3_like"/>
    <property type="match status" value="1"/>
</dbReference>
<reference evidence="11" key="1">
    <citation type="journal article" date="2019" name="G3 (Bethesda)">
        <title>Genome Assemblies of Two Rare Opportunistic Yeast Pathogens: Diutina rugosa (syn. Candida rugosa) and Trichomonascus ciferrii (syn. Candida ciferrii).</title>
        <authorList>
            <person name="Mixao V."/>
            <person name="Saus E."/>
            <person name="Hansen A.P."/>
            <person name="Lass-Florl C."/>
            <person name="Gabaldon T."/>
        </authorList>
    </citation>
    <scope>NUCLEOTIDE SEQUENCE</scope>
    <source>
        <strain evidence="11">CBS 4856</strain>
    </source>
</reference>
<evidence type="ECO:0000256" key="6">
    <source>
        <dbReference type="ARBA" id="ARBA00023136"/>
    </source>
</evidence>
<feature type="transmembrane region" description="Helical" evidence="9">
    <location>
        <begin position="53"/>
        <end position="80"/>
    </location>
</feature>
<protein>
    <recommendedName>
        <fullName evidence="9">Chloride channel protein</fullName>
    </recommendedName>
</protein>
<evidence type="ECO:0000256" key="5">
    <source>
        <dbReference type="ARBA" id="ARBA00023065"/>
    </source>
</evidence>
<dbReference type="PANTHER" id="PTHR45711">
    <property type="entry name" value="CHLORIDE CHANNEL PROTEIN"/>
    <property type="match status" value="1"/>
</dbReference>
<keyword evidence="6 9" id="KW-0472">Membrane</keyword>
<comment type="subcellular location">
    <subcellularLocation>
        <location evidence="1 9">Membrane</location>
        <topology evidence="1 9">Multi-pass membrane protein</topology>
    </subcellularLocation>
</comment>
<evidence type="ECO:0000256" key="9">
    <source>
        <dbReference type="RuleBase" id="RU361221"/>
    </source>
</evidence>
<keyword evidence="7 9" id="KW-0868">Chloride</keyword>
<dbReference type="PRINTS" id="PR00762">
    <property type="entry name" value="CLCHANNEL"/>
</dbReference>
<comment type="caution">
    <text evidence="11">The sequence shown here is derived from an EMBL/GenBank/DDBJ whole genome shotgun (WGS) entry which is preliminary data.</text>
</comment>
<evidence type="ECO:0000256" key="3">
    <source>
        <dbReference type="ARBA" id="ARBA00022692"/>
    </source>
</evidence>
<dbReference type="EMBL" id="SWFS01000342">
    <property type="protein sequence ID" value="KAA8909361.1"/>
    <property type="molecule type" value="Genomic_DNA"/>
</dbReference>
<dbReference type="OrthoDB" id="44789at2759"/>
<keyword evidence="8" id="KW-0129">CBS domain</keyword>
<keyword evidence="5 9" id="KW-0406">Ion transport</keyword>
<name>A0A642V026_9ASCO</name>
<dbReference type="GO" id="GO:0005247">
    <property type="term" value="F:voltage-gated chloride channel activity"/>
    <property type="evidence" value="ECO:0007669"/>
    <property type="project" value="TreeGrafter"/>
</dbReference>
<keyword evidence="12" id="KW-1185">Reference proteome</keyword>
<feature type="transmembrane region" description="Helical" evidence="9">
    <location>
        <begin position="344"/>
        <end position="361"/>
    </location>
</feature>
<dbReference type="InterPro" id="IPR014743">
    <property type="entry name" value="Cl-channel_core"/>
</dbReference>
<dbReference type="InterPro" id="IPR000644">
    <property type="entry name" value="CBS_dom"/>
</dbReference>
<proteinExistence type="inferred from homology"/>
<comment type="similarity">
    <text evidence="9">Belongs to the chloride channel (TC 2.A.49) family.</text>
</comment>
<feature type="domain" description="CBS" evidence="10">
    <location>
        <begin position="614"/>
        <end position="669"/>
    </location>
</feature>
<dbReference type="GO" id="GO:0005769">
    <property type="term" value="C:early endosome"/>
    <property type="evidence" value="ECO:0007669"/>
    <property type="project" value="TreeGrafter"/>
</dbReference>
<dbReference type="SMART" id="SM00116">
    <property type="entry name" value="CBS"/>
    <property type="match status" value="1"/>
</dbReference>
<comment type="caution">
    <text evidence="9">Lacks conserved residue(s) required for the propagation of feature annotation.</text>
</comment>
<dbReference type="Gene3D" id="1.10.3080.10">
    <property type="entry name" value="Clc chloride channel"/>
    <property type="match status" value="1"/>
</dbReference>
<dbReference type="SUPFAM" id="SSF81340">
    <property type="entry name" value="Clc chloride channel"/>
    <property type="match status" value="1"/>
</dbReference>
<evidence type="ECO:0000256" key="1">
    <source>
        <dbReference type="ARBA" id="ARBA00004141"/>
    </source>
</evidence>
<dbReference type="GO" id="GO:0006879">
    <property type="term" value="P:intracellular iron ion homeostasis"/>
    <property type="evidence" value="ECO:0007669"/>
    <property type="project" value="TreeGrafter"/>
</dbReference>
<feature type="transmembrane region" description="Helical" evidence="9">
    <location>
        <begin position="468"/>
        <end position="491"/>
    </location>
</feature>
<dbReference type="Proteomes" id="UP000761534">
    <property type="component" value="Unassembled WGS sequence"/>
</dbReference>
<dbReference type="Gene3D" id="3.10.580.10">
    <property type="entry name" value="CBS-domain"/>
    <property type="match status" value="1"/>
</dbReference>
<dbReference type="SUPFAM" id="SSF54631">
    <property type="entry name" value="CBS-domain pair"/>
    <property type="match status" value="1"/>
</dbReference>
<feature type="transmembrane region" description="Helical" evidence="9">
    <location>
        <begin position="227"/>
        <end position="251"/>
    </location>
</feature>
<evidence type="ECO:0000259" key="10">
    <source>
        <dbReference type="PROSITE" id="PS51371"/>
    </source>
</evidence>
<dbReference type="PROSITE" id="PS51371">
    <property type="entry name" value="CBS"/>
    <property type="match status" value="1"/>
</dbReference>
<keyword evidence="3 9" id="KW-0812">Transmembrane</keyword>
<dbReference type="GO" id="GO:0005794">
    <property type="term" value="C:Golgi apparatus"/>
    <property type="evidence" value="ECO:0007669"/>
    <property type="project" value="TreeGrafter"/>
</dbReference>
<accession>A0A642V026</accession>
<feature type="transmembrane region" description="Helical" evidence="9">
    <location>
        <begin position="263"/>
        <end position="283"/>
    </location>
</feature>
<dbReference type="AlphaFoldDB" id="A0A642V026"/>
<feature type="transmembrane region" description="Helical" evidence="9">
    <location>
        <begin position="391"/>
        <end position="412"/>
    </location>
</feature>
<keyword evidence="2 9" id="KW-0813">Transport</keyword>
<feature type="transmembrane region" description="Helical" evidence="9">
    <location>
        <begin position="125"/>
        <end position="147"/>
    </location>
</feature>
<dbReference type="InterPro" id="IPR046342">
    <property type="entry name" value="CBS_dom_sf"/>
</dbReference>
<dbReference type="Pfam" id="PF00654">
    <property type="entry name" value="Voltage_CLC"/>
    <property type="match status" value="1"/>
</dbReference>
<dbReference type="GO" id="GO:0005783">
    <property type="term" value="C:endoplasmic reticulum"/>
    <property type="evidence" value="ECO:0007669"/>
    <property type="project" value="TreeGrafter"/>
</dbReference>
<dbReference type="FunFam" id="1.10.3080.10:FF:000011">
    <property type="entry name" value="Chloride channel protein"/>
    <property type="match status" value="1"/>
</dbReference>
<keyword evidence="4 9" id="KW-1133">Transmembrane helix</keyword>
<evidence type="ECO:0000256" key="4">
    <source>
        <dbReference type="ARBA" id="ARBA00022989"/>
    </source>
</evidence>
<evidence type="ECO:0000256" key="7">
    <source>
        <dbReference type="ARBA" id="ARBA00023214"/>
    </source>
</evidence>
<dbReference type="GO" id="GO:0005886">
    <property type="term" value="C:plasma membrane"/>
    <property type="evidence" value="ECO:0007669"/>
    <property type="project" value="TreeGrafter"/>
</dbReference>
<evidence type="ECO:0000313" key="11">
    <source>
        <dbReference type="EMBL" id="KAA8909361.1"/>
    </source>
</evidence>
<dbReference type="GO" id="GO:0000324">
    <property type="term" value="C:fungal-type vacuole"/>
    <property type="evidence" value="ECO:0007669"/>
    <property type="project" value="TreeGrafter"/>
</dbReference>
<evidence type="ECO:0000256" key="8">
    <source>
        <dbReference type="PROSITE-ProRule" id="PRU00703"/>
    </source>
</evidence>
<dbReference type="PANTHER" id="PTHR45711:SF9">
    <property type="entry name" value="ANION_PROTON EXCHANGE TRANSPORTER GEF1"/>
    <property type="match status" value="1"/>
</dbReference>